<gene>
    <name evidence="1" type="ORF">BofuT4_uP148030.1</name>
</gene>
<name>G2YXM2_BOTF4</name>
<sequence>MDMFGRAADPCLAQAAYISGRETGLVDPTSPATKALSIGS</sequence>
<dbReference type="InParanoid" id="G2YXM2"/>
<organism evidence="1 2">
    <name type="scientific">Botryotinia fuckeliana (strain T4)</name>
    <name type="common">Noble rot fungus</name>
    <name type="synonym">Botrytis cinerea</name>
    <dbReference type="NCBI Taxonomy" id="999810"/>
    <lineage>
        <taxon>Eukaryota</taxon>
        <taxon>Fungi</taxon>
        <taxon>Dikarya</taxon>
        <taxon>Ascomycota</taxon>
        <taxon>Pezizomycotina</taxon>
        <taxon>Leotiomycetes</taxon>
        <taxon>Helotiales</taxon>
        <taxon>Sclerotiniaceae</taxon>
        <taxon>Botrytis</taxon>
    </lineage>
</organism>
<proteinExistence type="predicted"/>
<accession>G2YXM2</accession>
<reference evidence="2" key="1">
    <citation type="journal article" date="2011" name="PLoS Genet.">
        <title>Genomic analysis of the necrotrophic fungal pathogens Sclerotinia sclerotiorum and Botrytis cinerea.</title>
        <authorList>
            <person name="Amselem J."/>
            <person name="Cuomo C.A."/>
            <person name="van Kan J.A."/>
            <person name="Viaud M."/>
            <person name="Benito E.P."/>
            <person name="Couloux A."/>
            <person name="Coutinho P.M."/>
            <person name="de Vries R.P."/>
            <person name="Dyer P.S."/>
            <person name="Fillinger S."/>
            <person name="Fournier E."/>
            <person name="Gout L."/>
            <person name="Hahn M."/>
            <person name="Kohn L."/>
            <person name="Lapalu N."/>
            <person name="Plummer K.M."/>
            <person name="Pradier J.M."/>
            <person name="Quevillon E."/>
            <person name="Sharon A."/>
            <person name="Simon A."/>
            <person name="ten Have A."/>
            <person name="Tudzynski B."/>
            <person name="Tudzynski P."/>
            <person name="Wincker P."/>
            <person name="Andrew M."/>
            <person name="Anthouard V."/>
            <person name="Beever R.E."/>
            <person name="Beffa R."/>
            <person name="Benoit I."/>
            <person name="Bouzid O."/>
            <person name="Brault B."/>
            <person name="Chen Z."/>
            <person name="Choquer M."/>
            <person name="Collemare J."/>
            <person name="Cotton P."/>
            <person name="Danchin E.G."/>
            <person name="Da Silva C."/>
            <person name="Gautier A."/>
            <person name="Giraud C."/>
            <person name="Giraud T."/>
            <person name="Gonzalez C."/>
            <person name="Grossetete S."/>
            <person name="Guldener U."/>
            <person name="Henrissat B."/>
            <person name="Howlett B.J."/>
            <person name="Kodira C."/>
            <person name="Kretschmer M."/>
            <person name="Lappartient A."/>
            <person name="Leroch M."/>
            <person name="Levis C."/>
            <person name="Mauceli E."/>
            <person name="Neuveglise C."/>
            <person name="Oeser B."/>
            <person name="Pearson M."/>
            <person name="Poulain J."/>
            <person name="Poussereau N."/>
            <person name="Quesneville H."/>
            <person name="Rascle C."/>
            <person name="Schumacher J."/>
            <person name="Segurens B."/>
            <person name="Sexton A."/>
            <person name="Silva E."/>
            <person name="Sirven C."/>
            <person name="Soanes D.M."/>
            <person name="Talbot N.J."/>
            <person name="Templeton M."/>
            <person name="Yandava C."/>
            <person name="Yarden O."/>
            <person name="Zeng Q."/>
            <person name="Rollins J.A."/>
            <person name="Lebrun M.H."/>
            <person name="Dickman M."/>
        </authorList>
    </citation>
    <scope>NUCLEOTIDE SEQUENCE [LARGE SCALE GENOMIC DNA]</scope>
    <source>
        <strain evidence="2">T4</strain>
    </source>
</reference>
<dbReference type="EMBL" id="FQ790359">
    <property type="protein sequence ID" value="CCD56193.1"/>
    <property type="molecule type" value="Genomic_DNA"/>
</dbReference>
<evidence type="ECO:0000313" key="2">
    <source>
        <dbReference type="Proteomes" id="UP000008177"/>
    </source>
</evidence>
<dbReference type="HOGENOM" id="CLU_3299295_0_0_1"/>
<evidence type="ECO:0000313" key="1">
    <source>
        <dbReference type="EMBL" id="CCD56193.1"/>
    </source>
</evidence>
<dbReference type="Proteomes" id="UP000008177">
    <property type="component" value="Unplaced contigs"/>
</dbReference>
<protein>
    <submittedName>
        <fullName evidence="1">Uncharacterized protein</fullName>
    </submittedName>
</protein>
<dbReference type="AlphaFoldDB" id="G2YXM2"/>